<dbReference type="RefSeq" id="WP_124976456.1">
    <property type="nucleotide sequence ID" value="NZ_BDQK01000001.1"/>
</dbReference>
<feature type="domain" description="Nucleoside transporter/FeoB GTPase Gate" evidence="3">
    <location>
        <begin position="200"/>
        <end position="293"/>
    </location>
</feature>
<organism evidence="5 6">
    <name type="scientific">Aphanothece sacrum FPU1</name>
    <dbReference type="NCBI Taxonomy" id="1920663"/>
    <lineage>
        <taxon>Bacteria</taxon>
        <taxon>Bacillati</taxon>
        <taxon>Cyanobacteriota</taxon>
        <taxon>Cyanophyceae</taxon>
        <taxon>Oscillatoriophycideae</taxon>
        <taxon>Chroococcales</taxon>
        <taxon>Aphanothecaceae</taxon>
        <taxon>Aphanothece</taxon>
    </lineage>
</organism>
<evidence type="ECO:0000259" key="2">
    <source>
        <dbReference type="Pfam" id="PF07664"/>
    </source>
</evidence>
<keyword evidence="1" id="KW-1133">Transmembrane helix</keyword>
<dbReference type="Pfam" id="PF07670">
    <property type="entry name" value="Gate"/>
    <property type="match status" value="2"/>
</dbReference>
<comment type="caution">
    <text evidence="5">The sequence shown here is derived from an EMBL/GenBank/DDBJ whole genome shotgun (WGS) entry which is preliminary data.</text>
</comment>
<feature type="domain" description="FeoB cytosolic helical" evidence="4">
    <location>
        <begin position="7"/>
        <end position="102"/>
    </location>
</feature>
<feature type="transmembrane region" description="Helical" evidence="1">
    <location>
        <begin position="299"/>
        <end position="321"/>
    </location>
</feature>
<feature type="domain" description="Nucleoside transporter/FeoB GTPase Gate" evidence="3">
    <location>
        <begin position="357"/>
        <end position="456"/>
    </location>
</feature>
<dbReference type="GO" id="GO:0005886">
    <property type="term" value="C:plasma membrane"/>
    <property type="evidence" value="ECO:0007669"/>
    <property type="project" value="TreeGrafter"/>
</dbReference>
<evidence type="ECO:0000259" key="3">
    <source>
        <dbReference type="Pfam" id="PF07670"/>
    </source>
</evidence>
<gene>
    <name evidence="5" type="ORF">AsFPU1_0431</name>
</gene>
<protein>
    <submittedName>
        <fullName evidence="5">Fe2+ transport system protein B</fullName>
    </submittedName>
</protein>
<feature type="transmembrane region" description="Helical" evidence="1">
    <location>
        <begin position="360"/>
        <end position="382"/>
    </location>
</feature>
<evidence type="ECO:0000259" key="4">
    <source>
        <dbReference type="Pfam" id="PF17910"/>
    </source>
</evidence>
<accession>A0A401ICY1</accession>
<dbReference type="Pfam" id="PF17910">
    <property type="entry name" value="FeoB_Cyto"/>
    <property type="match status" value="1"/>
</dbReference>
<dbReference type="EMBL" id="BDQK01000001">
    <property type="protein sequence ID" value="GBF79039.1"/>
    <property type="molecule type" value="Genomic_DNA"/>
</dbReference>
<name>A0A401ICY1_APHSA</name>
<dbReference type="OrthoDB" id="9809127at2"/>
<sequence length="488" mass="54381">MSLFLRYPTAIEEGITKIESLLSKNKVIMSMTVNSSVSRRSLALLLLQKEPIFWKKIQQQEPYIVEIESVIQSVQSQFSDPLILVIAKTRHQMARKIEESAVVKLKKKSPEGEDFFHQLTVNPITGFPLLIFVLYFGIYKFVGEFGAGILVNQIEGFFANNINPVVNQITAQFLPWKIAQDLIANDYGIITLGVRYAIAIIFPIVTTFFLVLSLLEDSGYLPRISLLVDRLFKPLGLSGRAIIPLILGLGCGTMATLVTRTLESKRERFIATLLLALVIPCSAQLGIILGLLSQNPLALTIWLGCLGIVFLGVGILTAKVIPGNMSSFYMEIPPLRWPHPMGIVSKTYGRVKWYIKEITGLFILASIFIWIGKLTGIFELLVNLLNPIMIDLGLPKDAASVFLYGFFRRDYGAAGMFDLYNSGILDGRQLVVTAVTLTLFIPCIAQFQSLLREQGLKTTLGMTSFILTFAFCIGYSLNQLLLIFEVSF</sequence>
<reference evidence="6" key="1">
    <citation type="submission" date="2017-05" db="EMBL/GenBank/DDBJ databases">
        <title>Physiological properties and genetic analysis related to exopolysaccharide production of fresh-water unicellular cyanobacterium Aphanothece sacrum, Suizenji Nori, that has been cultured as a food source in Japan.</title>
        <authorList>
            <person name="Kanesaki Y."/>
            <person name="Yoshikawa S."/>
            <person name="Ohki K."/>
        </authorList>
    </citation>
    <scope>NUCLEOTIDE SEQUENCE [LARGE SCALE GENOMIC DNA]</scope>
    <source>
        <strain evidence="6">FPU1</strain>
    </source>
</reference>
<dbReference type="PANTHER" id="PTHR43185">
    <property type="entry name" value="FERROUS IRON TRANSPORT PROTEIN B"/>
    <property type="match status" value="1"/>
</dbReference>
<dbReference type="InterPro" id="IPR011640">
    <property type="entry name" value="Fe2_transport_prot_B_C"/>
</dbReference>
<dbReference type="Pfam" id="PF07664">
    <property type="entry name" value="FeoB_C"/>
    <property type="match status" value="1"/>
</dbReference>
<dbReference type="InterPro" id="IPR050860">
    <property type="entry name" value="FeoB_GTPase"/>
</dbReference>
<dbReference type="AlphaFoldDB" id="A0A401ICY1"/>
<feature type="transmembrane region" description="Helical" evidence="1">
    <location>
        <begin position="430"/>
        <end position="451"/>
    </location>
</feature>
<dbReference type="InterPro" id="IPR011642">
    <property type="entry name" value="Gate_dom"/>
</dbReference>
<dbReference type="Proteomes" id="UP000287247">
    <property type="component" value="Unassembled WGS sequence"/>
</dbReference>
<dbReference type="Gene3D" id="1.10.287.1770">
    <property type="match status" value="1"/>
</dbReference>
<dbReference type="GO" id="GO:0015093">
    <property type="term" value="F:ferrous iron transmembrane transporter activity"/>
    <property type="evidence" value="ECO:0007669"/>
    <property type="project" value="InterPro"/>
</dbReference>
<keyword evidence="1" id="KW-0812">Transmembrane</keyword>
<feature type="domain" description="Ferrous iron transport protein B C-terminal" evidence="2">
    <location>
        <begin position="303"/>
        <end position="350"/>
    </location>
</feature>
<dbReference type="InterPro" id="IPR041069">
    <property type="entry name" value="FeoB_Cyto"/>
</dbReference>
<keyword evidence="6" id="KW-1185">Reference proteome</keyword>
<keyword evidence="1" id="KW-0472">Membrane</keyword>
<feature type="transmembrane region" description="Helical" evidence="1">
    <location>
        <begin position="235"/>
        <end position="257"/>
    </location>
</feature>
<evidence type="ECO:0000313" key="6">
    <source>
        <dbReference type="Proteomes" id="UP000287247"/>
    </source>
</evidence>
<feature type="transmembrane region" description="Helical" evidence="1">
    <location>
        <begin position="269"/>
        <end position="293"/>
    </location>
</feature>
<dbReference type="PANTHER" id="PTHR43185:SF1">
    <property type="entry name" value="FE(2+) TRANSPORTER FEOB"/>
    <property type="match status" value="1"/>
</dbReference>
<feature type="transmembrane region" description="Helical" evidence="1">
    <location>
        <begin position="463"/>
        <end position="484"/>
    </location>
</feature>
<evidence type="ECO:0000313" key="5">
    <source>
        <dbReference type="EMBL" id="GBF79039.1"/>
    </source>
</evidence>
<evidence type="ECO:0000256" key="1">
    <source>
        <dbReference type="SAM" id="Phobius"/>
    </source>
</evidence>
<feature type="transmembrane region" description="Helical" evidence="1">
    <location>
        <begin position="196"/>
        <end position="215"/>
    </location>
</feature>
<proteinExistence type="predicted"/>